<organism evidence="3 4">
    <name type="scientific">Luteolibacter pohnpeiensis</name>
    <dbReference type="NCBI Taxonomy" id="454153"/>
    <lineage>
        <taxon>Bacteria</taxon>
        <taxon>Pseudomonadati</taxon>
        <taxon>Verrucomicrobiota</taxon>
        <taxon>Verrucomicrobiia</taxon>
        <taxon>Verrucomicrobiales</taxon>
        <taxon>Verrucomicrobiaceae</taxon>
        <taxon>Luteolibacter</taxon>
    </lineage>
</organism>
<keyword evidence="1" id="KW-0175">Coiled coil</keyword>
<evidence type="ECO:0000256" key="2">
    <source>
        <dbReference type="SAM" id="MobiDB-lite"/>
    </source>
</evidence>
<dbReference type="AlphaFoldDB" id="A0A934VSK2"/>
<protein>
    <submittedName>
        <fullName evidence="3">Uncharacterized protein</fullName>
    </submittedName>
</protein>
<accession>A0A934VSK2</accession>
<feature type="coiled-coil region" evidence="1">
    <location>
        <begin position="451"/>
        <end position="528"/>
    </location>
</feature>
<feature type="region of interest" description="Disordered" evidence="2">
    <location>
        <begin position="213"/>
        <end position="238"/>
    </location>
</feature>
<feature type="region of interest" description="Disordered" evidence="2">
    <location>
        <begin position="124"/>
        <end position="184"/>
    </location>
</feature>
<gene>
    <name evidence="3" type="ORF">JIN85_18380</name>
</gene>
<name>A0A934VSK2_9BACT</name>
<sequence>MMEVCGSLREAVKHEHSGSNLKAWGSYGKGNGRANSHPMETGGPLVQVANSQSDGNNSRMADKKVEIAFDTKADTTGAKQAESAIDDVSSSSSSLMRDALKSKESVEELAEAIEREAEAQKRLSKAQEGVSKELKESTQNTERAADAVRELADAEEDRERRLEQYDARKRAESDAGGDGTLRQWDQATLDKLEQTIDRTKEATEAVEDFHDTDAQGAREAAEAELEAQRQRDVIEAKRRRDEREAAEARELEQAQLNEITQATRAMVALQAAEFLRGMVNELQNATKAGGAFHDELGGLTGALEQTDNALGVMTAGLGAFVATGNPVIGTLAGIAGGASGVASAFADMKKAQKDLAVKLRELEEQPKRLLEAQQQLRREIGNDFLLETYSRETKELEKQEQTILRINALRGAKRSAEQTKADADITIARNTGGDVQAAEARALQVRIQNQLAELDESLGTIQRKADAAQEQADQALGKLRSAGDLYRDANHPEYKKLSGEADDAADEAESAKRDLAAARETYVATKEAIIAQGEASLSTLEADTNQAISEEAQKLRDSIYNGLKDSYASIQTDQQSIATQAAEASTSARTEIENRIQADASGVSEVIETKRRQIESEMQKLAQQVQGVTVSSEMTSSVTRAIQDLARSQDDFGKTIVASLRQVISLINEQAQAVENLQSELRQTRATW</sequence>
<feature type="compositionally biased region" description="Basic and acidic residues" evidence="2">
    <location>
        <begin position="143"/>
        <end position="173"/>
    </location>
</feature>
<reference evidence="3" key="1">
    <citation type="submission" date="2021-01" db="EMBL/GenBank/DDBJ databases">
        <title>Modified the classification status of verrucomicrobia.</title>
        <authorList>
            <person name="Feng X."/>
        </authorList>
    </citation>
    <scope>NUCLEOTIDE SEQUENCE</scope>
    <source>
        <strain evidence="3">KCTC 22041</strain>
    </source>
</reference>
<proteinExistence type="predicted"/>
<feature type="region of interest" description="Disordered" evidence="2">
    <location>
        <begin position="74"/>
        <end position="96"/>
    </location>
</feature>
<keyword evidence="4" id="KW-1185">Reference proteome</keyword>
<dbReference type="EMBL" id="JAENIJ010000046">
    <property type="protein sequence ID" value="MBK1884391.1"/>
    <property type="molecule type" value="Genomic_DNA"/>
</dbReference>
<evidence type="ECO:0000256" key="1">
    <source>
        <dbReference type="SAM" id="Coils"/>
    </source>
</evidence>
<feature type="coiled-coil region" evidence="1">
    <location>
        <begin position="660"/>
        <end position="687"/>
    </location>
</feature>
<feature type="compositionally biased region" description="Basic and acidic residues" evidence="2">
    <location>
        <begin position="226"/>
        <end position="238"/>
    </location>
</feature>
<evidence type="ECO:0000313" key="3">
    <source>
        <dbReference type="EMBL" id="MBK1884391.1"/>
    </source>
</evidence>
<dbReference type="RefSeq" id="WP_200273531.1">
    <property type="nucleotide sequence ID" value="NZ_JAENIJ010000046.1"/>
</dbReference>
<feature type="coiled-coil region" evidence="1">
    <location>
        <begin position="345"/>
        <end position="402"/>
    </location>
</feature>
<evidence type="ECO:0000313" key="4">
    <source>
        <dbReference type="Proteomes" id="UP000603141"/>
    </source>
</evidence>
<dbReference type="Proteomes" id="UP000603141">
    <property type="component" value="Unassembled WGS sequence"/>
</dbReference>
<comment type="caution">
    <text evidence="3">The sequence shown here is derived from an EMBL/GenBank/DDBJ whole genome shotgun (WGS) entry which is preliminary data.</text>
</comment>